<feature type="domain" description="Polysaccharide chain length determinant N-terminal" evidence="8">
    <location>
        <begin position="3"/>
        <end position="63"/>
    </location>
</feature>
<evidence type="ECO:0000256" key="3">
    <source>
        <dbReference type="ARBA" id="ARBA00022475"/>
    </source>
</evidence>
<dbReference type="InterPro" id="IPR050445">
    <property type="entry name" value="Bact_polysacc_biosynth/exp"/>
</dbReference>
<evidence type="ECO:0000256" key="1">
    <source>
        <dbReference type="ARBA" id="ARBA00004651"/>
    </source>
</evidence>
<dbReference type="InterPro" id="IPR003856">
    <property type="entry name" value="LPS_length_determ_N"/>
</dbReference>
<dbReference type="GO" id="GO:0005886">
    <property type="term" value="C:plasma membrane"/>
    <property type="evidence" value="ECO:0007669"/>
    <property type="project" value="UniProtKB-SubCell"/>
</dbReference>
<dbReference type="EMBL" id="PGTN01000961">
    <property type="protein sequence ID" value="PJF45568.1"/>
    <property type="molecule type" value="Genomic_DNA"/>
</dbReference>
<name>A0A2M8Q6X8_9CHLR</name>
<protein>
    <recommendedName>
        <fullName evidence="8">Polysaccharide chain length determinant N-terminal domain-containing protein</fullName>
    </recommendedName>
</protein>
<feature type="non-terminal residue" evidence="9">
    <location>
        <position position="136"/>
    </location>
</feature>
<evidence type="ECO:0000313" key="10">
    <source>
        <dbReference type="Proteomes" id="UP000230790"/>
    </source>
</evidence>
<sequence length="136" mass="15105">ADDEIDLRKYIDVLIKRWREIVFFTLLVVAASVLGVLAYRLLQPPVYEARASVAIVRTQTEANFDDRFTTSSGAPSAGDVNSRRSALLGLVYSGSIAERVVADLHDQLNERQRDPAYLLRRINAELATPNNTTGQS</sequence>
<evidence type="ECO:0000256" key="7">
    <source>
        <dbReference type="SAM" id="Phobius"/>
    </source>
</evidence>
<feature type="transmembrane region" description="Helical" evidence="7">
    <location>
        <begin position="21"/>
        <end position="42"/>
    </location>
</feature>
<comment type="caution">
    <text evidence="9">The sequence shown here is derived from an EMBL/GenBank/DDBJ whole genome shotgun (WGS) entry which is preliminary data.</text>
</comment>
<dbReference type="AlphaFoldDB" id="A0A2M8Q6X8"/>
<dbReference type="PANTHER" id="PTHR32309">
    <property type="entry name" value="TYROSINE-PROTEIN KINASE"/>
    <property type="match status" value="1"/>
</dbReference>
<evidence type="ECO:0000259" key="8">
    <source>
        <dbReference type="Pfam" id="PF02706"/>
    </source>
</evidence>
<dbReference type="Pfam" id="PF02706">
    <property type="entry name" value="Wzz"/>
    <property type="match status" value="1"/>
</dbReference>
<organism evidence="9 10">
    <name type="scientific">Candidatus Thermofonsia Clade 3 bacterium</name>
    <dbReference type="NCBI Taxonomy" id="2364212"/>
    <lineage>
        <taxon>Bacteria</taxon>
        <taxon>Bacillati</taxon>
        <taxon>Chloroflexota</taxon>
        <taxon>Candidatus Thermofontia</taxon>
        <taxon>Candidatus Thermofonsia Clade 3</taxon>
    </lineage>
</organism>
<comment type="subcellular location">
    <subcellularLocation>
        <location evidence="1">Cell membrane</location>
        <topology evidence="1">Multi-pass membrane protein</topology>
    </subcellularLocation>
</comment>
<evidence type="ECO:0000256" key="5">
    <source>
        <dbReference type="ARBA" id="ARBA00022989"/>
    </source>
</evidence>
<evidence type="ECO:0000313" key="9">
    <source>
        <dbReference type="EMBL" id="PJF45568.1"/>
    </source>
</evidence>
<evidence type="ECO:0000256" key="6">
    <source>
        <dbReference type="ARBA" id="ARBA00023136"/>
    </source>
</evidence>
<keyword evidence="3" id="KW-1003">Cell membrane</keyword>
<dbReference type="Proteomes" id="UP000230790">
    <property type="component" value="Unassembled WGS sequence"/>
</dbReference>
<keyword evidence="4 7" id="KW-0812">Transmembrane</keyword>
<gene>
    <name evidence="9" type="ORF">CUN48_18220</name>
</gene>
<reference evidence="9 10" key="1">
    <citation type="submission" date="2017-11" db="EMBL/GenBank/DDBJ databases">
        <title>Evolution of Phototrophy in the Chloroflexi Phylum Driven by Horizontal Gene Transfer.</title>
        <authorList>
            <person name="Ward L.M."/>
            <person name="Hemp J."/>
            <person name="Shih P.M."/>
            <person name="Mcglynn S.E."/>
            <person name="Fischer W."/>
        </authorList>
    </citation>
    <scope>NUCLEOTIDE SEQUENCE [LARGE SCALE GENOMIC DNA]</scope>
    <source>
        <strain evidence="9">JP3_7</strain>
    </source>
</reference>
<proteinExistence type="inferred from homology"/>
<comment type="similarity">
    <text evidence="2">Belongs to the CpsC/CapA family.</text>
</comment>
<keyword evidence="5 7" id="KW-1133">Transmembrane helix</keyword>
<accession>A0A2M8Q6X8</accession>
<evidence type="ECO:0000256" key="4">
    <source>
        <dbReference type="ARBA" id="ARBA00022692"/>
    </source>
</evidence>
<keyword evidence="6 7" id="KW-0472">Membrane</keyword>
<evidence type="ECO:0000256" key="2">
    <source>
        <dbReference type="ARBA" id="ARBA00006683"/>
    </source>
</evidence>
<dbReference type="PANTHER" id="PTHR32309:SF31">
    <property type="entry name" value="CAPSULAR EXOPOLYSACCHARIDE FAMILY"/>
    <property type="match status" value="1"/>
</dbReference>
<feature type="non-terminal residue" evidence="9">
    <location>
        <position position="1"/>
    </location>
</feature>